<evidence type="ECO:0000313" key="1">
    <source>
        <dbReference type="EMBL" id="SCJ66917.1"/>
    </source>
</evidence>
<dbReference type="NCBIfam" id="TIGR00481">
    <property type="entry name" value="YbhB/YbcL family Raf kinase inhibitor-like protein"/>
    <property type="match status" value="1"/>
</dbReference>
<dbReference type="Pfam" id="PF01161">
    <property type="entry name" value="PBP"/>
    <property type="match status" value="1"/>
</dbReference>
<accession>A0A1C6IAP5</accession>
<dbReference type="PANTHER" id="PTHR30289:SF1">
    <property type="entry name" value="PEBP (PHOSPHATIDYLETHANOLAMINE-BINDING PROTEIN) FAMILY PROTEIN"/>
    <property type="match status" value="1"/>
</dbReference>
<dbReference type="PANTHER" id="PTHR30289">
    <property type="entry name" value="UNCHARACTERIZED PROTEIN YBCL-RELATED"/>
    <property type="match status" value="1"/>
</dbReference>
<proteinExistence type="predicted"/>
<dbReference type="AlphaFoldDB" id="A0A1C6IAP5"/>
<dbReference type="InterPro" id="IPR008914">
    <property type="entry name" value="PEBP"/>
</dbReference>
<name>A0A1C6IAP5_9FIRM</name>
<gene>
    <name evidence="1" type="ORF">SAMEA3545359_01344</name>
</gene>
<reference evidence="1" key="1">
    <citation type="submission" date="2015-09" db="EMBL/GenBank/DDBJ databases">
        <authorList>
            <consortium name="Pathogen Informatics"/>
        </authorList>
    </citation>
    <scope>NUCLEOTIDE SEQUENCE</scope>
    <source>
        <strain evidence="1">2789STDY5834896</strain>
    </source>
</reference>
<dbReference type="SUPFAM" id="SSF49777">
    <property type="entry name" value="PEBP-like"/>
    <property type="match status" value="1"/>
</dbReference>
<sequence length="164" mass="18194">MYITTDAIQKGRFLDRFGSRGEDFIGDMPCRSFGFAVHDVPEGTKSFALLFEDKDAIPVCGFSWIHWVAANIQQGSLPENASQERDDFLQGANSWAGPLGSLDRRQASFYGGMAPPDGDHRYQLHVFALDCLLPLQNGFTYNEMYFAMEGHLLAQTAITGLYGA</sequence>
<protein>
    <submittedName>
        <fullName evidence="1">Putative kinase inhibitor protein</fullName>
    </submittedName>
</protein>
<dbReference type="Gene3D" id="3.90.280.10">
    <property type="entry name" value="PEBP-like"/>
    <property type="match status" value="1"/>
</dbReference>
<dbReference type="InterPro" id="IPR036610">
    <property type="entry name" value="PEBP-like_sf"/>
</dbReference>
<dbReference type="InterPro" id="IPR005247">
    <property type="entry name" value="YbhB_YbcL/LppC-like"/>
</dbReference>
<dbReference type="CDD" id="cd00865">
    <property type="entry name" value="PEBP_bact_arch"/>
    <property type="match status" value="1"/>
</dbReference>
<organism evidence="1">
    <name type="scientific">uncultured Anaerotruncus sp</name>
    <dbReference type="NCBI Taxonomy" id="905011"/>
    <lineage>
        <taxon>Bacteria</taxon>
        <taxon>Bacillati</taxon>
        <taxon>Bacillota</taxon>
        <taxon>Clostridia</taxon>
        <taxon>Eubacteriales</taxon>
        <taxon>Oscillospiraceae</taxon>
        <taxon>Anaerotruncus</taxon>
        <taxon>environmental samples</taxon>
    </lineage>
</organism>
<dbReference type="EMBL" id="FMHG01000001">
    <property type="protein sequence ID" value="SCJ66917.1"/>
    <property type="molecule type" value="Genomic_DNA"/>
</dbReference>